<keyword evidence="2" id="KW-1015">Disulfide bond</keyword>
<dbReference type="AlphaFoldDB" id="A0A6A3ANU4"/>
<dbReference type="PANTHER" id="PTHR31614">
    <property type="entry name" value="PROTEIN DOWNSTREAM OF FLC-RELATED"/>
    <property type="match status" value="1"/>
</dbReference>
<evidence type="ECO:0000256" key="1">
    <source>
        <dbReference type="ARBA" id="ARBA00010049"/>
    </source>
</evidence>
<evidence type="ECO:0000313" key="3">
    <source>
        <dbReference type="EMBL" id="KAE8704915.1"/>
    </source>
</evidence>
<sequence length="203" mass="22656">MPQHPKRFNIFPPCDPLQSPTTTIKYHSRFPLYFPFPSLLLPRIKAMATKLFLLIAVCVLPVIVNANRQPFRIVGKVYCDACRAGFETVKCSYIPGARVKIECKDRKTLSLKYSDEAEADATGTYNILVEDDHQDQICYVTLVSSPIKSCAVPDTRRNRATVILTRSNGAVSNIHSSNAMGFLQDTPAAGCQELLHSLQHDDE</sequence>
<name>A0A6A3ANU4_HIBSY</name>
<dbReference type="PANTHER" id="PTHR31614:SF40">
    <property type="entry name" value="PROTEIN DOWNSTREAM OF FLC"/>
    <property type="match status" value="1"/>
</dbReference>
<dbReference type="EMBL" id="VEPZ02000984">
    <property type="protein sequence ID" value="KAE8704915.1"/>
    <property type="molecule type" value="Genomic_DNA"/>
</dbReference>
<proteinExistence type="inferred from homology"/>
<reference evidence="3" key="1">
    <citation type="submission" date="2019-09" db="EMBL/GenBank/DDBJ databases">
        <title>Draft genome information of white flower Hibiscus syriacus.</title>
        <authorList>
            <person name="Kim Y.-M."/>
        </authorList>
    </citation>
    <scope>NUCLEOTIDE SEQUENCE [LARGE SCALE GENOMIC DNA]</scope>
    <source>
        <strain evidence="3">YM2019G1</strain>
    </source>
</reference>
<evidence type="ECO:0000256" key="2">
    <source>
        <dbReference type="ARBA" id="ARBA00023157"/>
    </source>
</evidence>
<organism evidence="3 4">
    <name type="scientific">Hibiscus syriacus</name>
    <name type="common">Rose of Sharon</name>
    <dbReference type="NCBI Taxonomy" id="106335"/>
    <lineage>
        <taxon>Eukaryota</taxon>
        <taxon>Viridiplantae</taxon>
        <taxon>Streptophyta</taxon>
        <taxon>Embryophyta</taxon>
        <taxon>Tracheophyta</taxon>
        <taxon>Spermatophyta</taxon>
        <taxon>Magnoliopsida</taxon>
        <taxon>eudicotyledons</taxon>
        <taxon>Gunneridae</taxon>
        <taxon>Pentapetalae</taxon>
        <taxon>rosids</taxon>
        <taxon>malvids</taxon>
        <taxon>Malvales</taxon>
        <taxon>Malvaceae</taxon>
        <taxon>Malvoideae</taxon>
        <taxon>Hibiscus</taxon>
    </lineage>
</organism>
<comment type="caution">
    <text evidence="3">The sequence shown here is derived from an EMBL/GenBank/DDBJ whole genome shotgun (WGS) entry which is preliminary data.</text>
</comment>
<evidence type="ECO:0000313" key="4">
    <source>
        <dbReference type="Proteomes" id="UP000436088"/>
    </source>
</evidence>
<gene>
    <name evidence="3" type="ORF">F3Y22_tig00110432pilonHSYRG00047</name>
</gene>
<keyword evidence="4" id="KW-1185">Reference proteome</keyword>
<evidence type="ECO:0008006" key="5">
    <source>
        <dbReference type="Google" id="ProtNLM"/>
    </source>
</evidence>
<dbReference type="InterPro" id="IPR006041">
    <property type="entry name" value="Pollen_Ole_e1_allergen"/>
</dbReference>
<accession>A0A6A3ANU4</accession>
<protein>
    <recommendedName>
        <fullName evidence="5">Protein DOWNSTREAM OF FLC</fullName>
    </recommendedName>
</protein>
<dbReference type="Proteomes" id="UP000436088">
    <property type="component" value="Unassembled WGS sequence"/>
</dbReference>
<comment type="similarity">
    <text evidence="1">Belongs to the Ole e I family.</text>
</comment>
<dbReference type="Pfam" id="PF01190">
    <property type="entry name" value="Pollen_Ole_e_1"/>
    <property type="match status" value="1"/>
</dbReference>